<evidence type="ECO:0000256" key="3">
    <source>
        <dbReference type="ARBA" id="ARBA00022692"/>
    </source>
</evidence>
<feature type="transmembrane region" description="Helical" evidence="6">
    <location>
        <begin position="139"/>
        <end position="160"/>
    </location>
</feature>
<sequence>MSDEKVLSPRLILSILAIALIAFTDIMLETALNVSFPVLMKNLHVDAATVQWLTSGVILLTSMVIIMSSWLKDRFKNRSQFLAAGIISLVGILIDAISNQFPMILFGRLLQGVGAGVGLPLMNNVIFEQVPVNRRGTMVGLASLIVSFSPALGPAFGGFLTDAFGWHMVFWVVIPIQLFSLFLGWFTIDQTVETKKVRFDIVGWLLLSSFFVGGLITIDRFSADGLWNLPSLVALAAFVFGILGYYFYARNEKEPLLSPKMFAKPMFRLAVSSAFILQMVNLTFNYAIPMGLQLILHQNSSVAGLALFPGALGLAFMAVISGNLYDRFGARLPNNIGLGLIFFGVLFMTVLPFTVLTATIGFILMQLGVGFWNGNNMTNAISNMDRQYHNAGNSIFAAVNNYSAAVGIALAASIVSVFQNSHGSDMAKGTSLGIMWTYIMDLVLVVLAMFMSLKVMKMTNPRANDGRVVARIQKTVDQVKSTVKK</sequence>
<comment type="caution">
    <text evidence="8">The sequence shown here is derived from an EMBL/GenBank/DDBJ whole genome shotgun (WGS) entry which is preliminary data.</text>
</comment>
<dbReference type="RefSeq" id="WP_213792909.1">
    <property type="nucleotide sequence ID" value="NZ_JAAMFJ010000002.1"/>
</dbReference>
<dbReference type="PANTHER" id="PTHR42718">
    <property type="entry name" value="MAJOR FACILITATOR SUPERFAMILY MULTIDRUG TRANSPORTER MFSC"/>
    <property type="match status" value="1"/>
</dbReference>
<dbReference type="Gene3D" id="1.20.1720.10">
    <property type="entry name" value="Multidrug resistance protein D"/>
    <property type="match status" value="1"/>
</dbReference>
<feature type="transmembrane region" description="Helical" evidence="6">
    <location>
        <begin position="52"/>
        <end position="71"/>
    </location>
</feature>
<keyword evidence="2" id="KW-0813">Transport</keyword>
<feature type="transmembrane region" description="Helical" evidence="6">
    <location>
        <begin position="332"/>
        <end position="350"/>
    </location>
</feature>
<feature type="transmembrane region" description="Helical" evidence="6">
    <location>
        <begin position="356"/>
        <end position="374"/>
    </location>
</feature>
<dbReference type="PRINTS" id="PR01036">
    <property type="entry name" value="TCRTETB"/>
</dbReference>
<feature type="transmembrane region" description="Helical" evidence="6">
    <location>
        <begin position="199"/>
        <end position="218"/>
    </location>
</feature>
<organism evidence="8 9">
    <name type="scientific">Fructobacillus papyrifericola</name>
    <dbReference type="NCBI Taxonomy" id="2713172"/>
    <lineage>
        <taxon>Bacteria</taxon>
        <taxon>Bacillati</taxon>
        <taxon>Bacillota</taxon>
        <taxon>Bacilli</taxon>
        <taxon>Lactobacillales</taxon>
        <taxon>Lactobacillaceae</taxon>
        <taxon>Fructobacillus</taxon>
    </lineage>
</organism>
<accession>A0ABS5QU54</accession>
<evidence type="ECO:0000256" key="6">
    <source>
        <dbReference type="SAM" id="Phobius"/>
    </source>
</evidence>
<reference evidence="8 9" key="1">
    <citation type="submission" date="2020-02" db="EMBL/GenBank/DDBJ databases">
        <title>Fructobacillus sp. isolated from paper mulberry of Taiwan.</title>
        <authorList>
            <person name="Lin S.-T."/>
        </authorList>
    </citation>
    <scope>NUCLEOTIDE SEQUENCE [LARGE SCALE GENOMIC DNA]</scope>
    <source>
        <strain evidence="8 9">M1-21</strain>
    </source>
</reference>
<feature type="transmembrane region" description="Helical" evidence="6">
    <location>
        <begin position="269"/>
        <end position="288"/>
    </location>
</feature>
<comment type="subcellular location">
    <subcellularLocation>
        <location evidence="1">Cell membrane</location>
        <topology evidence="1">Multi-pass membrane protein</topology>
    </subcellularLocation>
</comment>
<keyword evidence="9" id="KW-1185">Reference proteome</keyword>
<evidence type="ECO:0000313" key="8">
    <source>
        <dbReference type="EMBL" id="MBS9336347.1"/>
    </source>
</evidence>
<evidence type="ECO:0000259" key="7">
    <source>
        <dbReference type="PROSITE" id="PS50850"/>
    </source>
</evidence>
<keyword evidence="4 6" id="KW-1133">Transmembrane helix</keyword>
<evidence type="ECO:0000256" key="5">
    <source>
        <dbReference type="ARBA" id="ARBA00023136"/>
    </source>
</evidence>
<evidence type="ECO:0000313" key="9">
    <source>
        <dbReference type="Proteomes" id="UP000735205"/>
    </source>
</evidence>
<feature type="transmembrane region" description="Helical" evidence="6">
    <location>
        <begin position="435"/>
        <end position="453"/>
    </location>
</feature>
<dbReference type="Proteomes" id="UP000735205">
    <property type="component" value="Unassembled WGS sequence"/>
</dbReference>
<feature type="transmembrane region" description="Helical" evidence="6">
    <location>
        <begin position="395"/>
        <end position="415"/>
    </location>
</feature>
<feature type="transmembrane region" description="Helical" evidence="6">
    <location>
        <begin position="300"/>
        <end position="320"/>
    </location>
</feature>
<gene>
    <name evidence="8" type="ORF">G6R28_03755</name>
</gene>
<proteinExistence type="predicted"/>
<evidence type="ECO:0000256" key="4">
    <source>
        <dbReference type="ARBA" id="ARBA00022989"/>
    </source>
</evidence>
<dbReference type="PROSITE" id="PS50850">
    <property type="entry name" value="MFS"/>
    <property type="match status" value="1"/>
</dbReference>
<keyword evidence="3 6" id="KW-0812">Transmembrane</keyword>
<dbReference type="Gene3D" id="1.20.1250.20">
    <property type="entry name" value="MFS general substrate transporter like domains"/>
    <property type="match status" value="1"/>
</dbReference>
<feature type="domain" description="Major facilitator superfamily (MFS) profile" evidence="7">
    <location>
        <begin position="11"/>
        <end position="460"/>
    </location>
</feature>
<dbReference type="PANTHER" id="PTHR42718:SF9">
    <property type="entry name" value="MAJOR FACILITATOR SUPERFAMILY MULTIDRUG TRANSPORTER MFSC"/>
    <property type="match status" value="1"/>
</dbReference>
<dbReference type="EMBL" id="JAAMFJ010000002">
    <property type="protein sequence ID" value="MBS9336347.1"/>
    <property type="molecule type" value="Genomic_DNA"/>
</dbReference>
<name>A0ABS5QU54_9LACO</name>
<feature type="transmembrane region" description="Helical" evidence="6">
    <location>
        <begin position="109"/>
        <end position="127"/>
    </location>
</feature>
<dbReference type="Pfam" id="PF07690">
    <property type="entry name" value="MFS_1"/>
    <property type="match status" value="1"/>
</dbReference>
<feature type="transmembrane region" description="Helical" evidence="6">
    <location>
        <begin position="12"/>
        <end position="32"/>
    </location>
</feature>
<feature type="transmembrane region" description="Helical" evidence="6">
    <location>
        <begin position="166"/>
        <end position="187"/>
    </location>
</feature>
<feature type="transmembrane region" description="Helical" evidence="6">
    <location>
        <begin position="80"/>
        <end position="97"/>
    </location>
</feature>
<feature type="transmembrane region" description="Helical" evidence="6">
    <location>
        <begin position="230"/>
        <end position="248"/>
    </location>
</feature>
<dbReference type="InterPro" id="IPR020846">
    <property type="entry name" value="MFS_dom"/>
</dbReference>
<dbReference type="InterPro" id="IPR036259">
    <property type="entry name" value="MFS_trans_sf"/>
</dbReference>
<dbReference type="InterPro" id="IPR011701">
    <property type="entry name" value="MFS"/>
</dbReference>
<evidence type="ECO:0000256" key="2">
    <source>
        <dbReference type="ARBA" id="ARBA00022448"/>
    </source>
</evidence>
<protein>
    <submittedName>
        <fullName evidence="8">Multidrug efflux MFS transporter</fullName>
    </submittedName>
</protein>
<keyword evidence="5 6" id="KW-0472">Membrane</keyword>
<dbReference type="SUPFAM" id="SSF103473">
    <property type="entry name" value="MFS general substrate transporter"/>
    <property type="match status" value="1"/>
</dbReference>
<evidence type="ECO:0000256" key="1">
    <source>
        <dbReference type="ARBA" id="ARBA00004651"/>
    </source>
</evidence>